<keyword evidence="2" id="KW-1185">Reference proteome</keyword>
<comment type="caution">
    <text evidence="1">The sequence shown here is derived from an EMBL/GenBank/DDBJ whole genome shotgun (WGS) entry which is preliminary data.</text>
</comment>
<accession>A0AAW0R2G2</accession>
<name>A0AAW0R2G2_9PEZI</name>
<dbReference type="Proteomes" id="UP001392437">
    <property type="component" value="Unassembled WGS sequence"/>
</dbReference>
<evidence type="ECO:0000313" key="1">
    <source>
        <dbReference type="EMBL" id="KAK8121450.1"/>
    </source>
</evidence>
<sequence>MGLQIPASLHVLDQAFQMVCPELVMLLTGMVNPAMGSEVAGWPRAPHEVVDMPPGRRAASRLFLGFYFRIPLCKHGSGGRRMLSLRASPQGGSSTAWLNVVQRQINSQLLSDS</sequence>
<proteinExistence type="predicted"/>
<organism evidence="1 2">
    <name type="scientific">Apiospora kogelbergensis</name>
    <dbReference type="NCBI Taxonomy" id="1337665"/>
    <lineage>
        <taxon>Eukaryota</taxon>
        <taxon>Fungi</taxon>
        <taxon>Dikarya</taxon>
        <taxon>Ascomycota</taxon>
        <taxon>Pezizomycotina</taxon>
        <taxon>Sordariomycetes</taxon>
        <taxon>Xylariomycetidae</taxon>
        <taxon>Amphisphaeriales</taxon>
        <taxon>Apiosporaceae</taxon>
        <taxon>Apiospora</taxon>
    </lineage>
</organism>
<gene>
    <name evidence="1" type="ORF">PG999_005570</name>
</gene>
<protein>
    <submittedName>
        <fullName evidence="1">Uncharacterized protein</fullName>
    </submittedName>
</protein>
<dbReference type="EMBL" id="JAQQWP010000004">
    <property type="protein sequence ID" value="KAK8121450.1"/>
    <property type="molecule type" value="Genomic_DNA"/>
</dbReference>
<reference evidence="1 2" key="1">
    <citation type="submission" date="2023-01" db="EMBL/GenBank/DDBJ databases">
        <title>Analysis of 21 Apiospora genomes using comparative genomics revels a genus with tremendous synthesis potential of carbohydrate active enzymes and secondary metabolites.</title>
        <authorList>
            <person name="Sorensen T."/>
        </authorList>
    </citation>
    <scope>NUCLEOTIDE SEQUENCE [LARGE SCALE GENOMIC DNA]</scope>
    <source>
        <strain evidence="1 2">CBS 117206</strain>
    </source>
</reference>
<dbReference type="AlphaFoldDB" id="A0AAW0R2G2"/>
<evidence type="ECO:0000313" key="2">
    <source>
        <dbReference type="Proteomes" id="UP001392437"/>
    </source>
</evidence>